<dbReference type="GO" id="GO:0043195">
    <property type="term" value="C:terminal bouton"/>
    <property type="evidence" value="ECO:0007669"/>
    <property type="project" value="TreeGrafter"/>
</dbReference>
<dbReference type="AlphaFoldDB" id="A0AAN5DEL8"/>
<dbReference type="PROSITE" id="PS50068">
    <property type="entry name" value="LDLRA_2"/>
    <property type="match status" value="1"/>
</dbReference>
<evidence type="ECO:0000256" key="2">
    <source>
        <dbReference type="PROSITE-ProRule" id="PRU00124"/>
    </source>
</evidence>
<dbReference type="Proteomes" id="UP001328107">
    <property type="component" value="Unassembled WGS sequence"/>
</dbReference>
<evidence type="ECO:0000256" key="3">
    <source>
        <dbReference type="SAM" id="MobiDB-lite"/>
    </source>
</evidence>
<dbReference type="SMART" id="SM00192">
    <property type="entry name" value="LDLa"/>
    <property type="match status" value="1"/>
</dbReference>
<reference evidence="5" key="1">
    <citation type="submission" date="2022-10" db="EMBL/GenBank/DDBJ databases">
        <title>Genome assembly of Pristionchus species.</title>
        <authorList>
            <person name="Yoshida K."/>
            <person name="Sommer R.J."/>
        </authorList>
    </citation>
    <scope>NUCLEOTIDE SEQUENCE [LARGE SCALE GENOMIC DNA]</scope>
    <source>
        <strain evidence="5">RS5460</strain>
    </source>
</reference>
<dbReference type="CDD" id="cd00112">
    <property type="entry name" value="LDLa"/>
    <property type="match status" value="1"/>
</dbReference>
<dbReference type="InterPro" id="IPR023415">
    <property type="entry name" value="LDLR_class-A_CS"/>
</dbReference>
<evidence type="ECO:0000256" key="1">
    <source>
        <dbReference type="ARBA" id="ARBA00023157"/>
    </source>
</evidence>
<proteinExistence type="predicted"/>
<feature type="region of interest" description="Disordered" evidence="3">
    <location>
        <begin position="1"/>
        <end position="26"/>
    </location>
</feature>
<dbReference type="EMBL" id="BTRK01000006">
    <property type="protein sequence ID" value="GMR61082.1"/>
    <property type="molecule type" value="Genomic_DNA"/>
</dbReference>
<evidence type="ECO:0000313" key="5">
    <source>
        <dbReference type="Proteomes" id="UP001328107"/>
    </source>
</evidence>
<sequence length="170" mass="19015">VAGDHRTTRLGYGGRERGGVRDPPPHPSLYQPPLLLLIPLSPDNMGGLMNPLLGILLVATVLVAQEQEEARAPALPYPESYAYKPYDAAIAHAKAMSPDCPMEGYTQCPTPNFQIRTKHWPCVRYSELCNGKNDCPQGEDEHPSMCMYHKMLDDELDRIRKVIDRAHVTH</sequence>
<evidence type="ECO:0000313" key="4">
    <source>
        <dbReference type="EMBL" id="GMR61082.1"/>
    </source>
</evidence>
<dbReference type="InterPro" id="IPR036055">
    <property type="entry name" value="LDL_receptor-like_sf"/>
</dbReference>
<dbReference type="GO" id="GO:0030297">
    <property type="term" value="F:transmembrane receptor protein tyrosine kinase activator activity"/>
    <property type="evidence" value="ECO:0007669"/>
    <property type="project" value="TreeGrafter"/>
</dbReference>
<feature type="compositionally biased region" description="Basic and acidic residues" evidence="3">
    <location>
        <begin position="14"/>
        <end position="24"/>
    </location>
</feature>
<dbReference type="InterPro" id="IPR002172">
    <property type="entry name" value="LDrepeatLR_classA_rpt"/>
</dbReference>
<dbReference type="Pfam" id="PF00057">
    <property type="entry name" value="Ldl_recept_a"/>
    <property type="match status" value="1"/>
</dbReference>
<dbReference type="Gene3D" id="4.10.400.10">
    <property type="entry name" value="Low-density Lipoprotein Receptor"/>
    <property type="match status" value="1"/>
</dbReference>
<dbReference type="SUPFAM" id="SSF57424">
    <property type="entry name" value="LDL receptor-like module"/>
    <property type="match status" value="1"/>
</dbReference>
<dbReference type="PANTHER" id="PTHR21105:SF0">
    <property type="entry name" value="GH16255P"/>
    <property type="match status" value="1"/>
</dbReference>
<comment type="caution">
    <text evidence="4">The sequence shown here is derived from an EMBL/GenBank/DDBJ whole genome shotgun (WGS) entry which is preliminary data.</text>
</comment>
<keyword evidence="5" id="KW-1185">Reference proteome</keyword>
<dbReference type="PROSITE" id="PS01209">
    <property type="entry name" value="LDLRA_1"/>
    <property type="match status" value="1"/>
</dbReference>
<gene>
    <name evidence="4" type="ORF">PMAYCL1PPCAC_31277</name>
</gene>
<organism evidence="4 5">
    <name type="scientific">Pristionchus mayeri</name>
    <dbReference type="NCBI Taxonomy" id="1317129"/>
    <lineage>
        <taxon>Eukaryota</taxon>
        <taxon>Metazoa</taxon>
        <taxon>Ecdysozoa</taxon>
        <taxon>Nematoda</taxon>
        <taxon>Chromadorea</taxon>
        <taxon>Rhabditida</taxon>
        <taxon>Rhabditina</taxon>
        <taxon>Diplogasteromorpha</taxon>
        <taxon>Diplogasteroidea</taxon>
        <taxon>Neodiplogasteridae</taxon>
        <taxon>Pristionchus</taxon>
    </lineage>
</organism>
<dbReference type="PANTHER" id="PTHR21105">
    <property type="entry name" value="GH16255P"/>
    <property type="match status" value="1"/>
</dbReference>
<protein>
    <submittedName>
        <fullName evidence="4">Uncharacterized protein</fullName>
    </submittedName>
</protein>
<keyword evidence="1" id="KW-1015">Disulfide bond</keyword>
<comment type="caution">
    <text evidence="2">Lacks conserved residue(s) required for the propagation of feature annotation.</text>
</comment>
<accession>A0AAN5DEL8</accession>
<name>A0AAN5DEL8_9BILA</name>
<feature type="non-terminal residue" evidence="4">
    <location>
        <position position="1"/>
    </location>
</feature>
<dbReference type="GO" id="GO:0043410">
    <property type="term" value="P:positive regulation of MAPK cascade"/>
    <property type="evidence" value="ECO:0007669"/>
    <property type="project" value="TreeGrafter"/>
</dbReference>